<sequence length="100" mass="11340">MDQYSEKLISHKLVVSSLKKEEEGIIIRGGTAIKPVEELEGFGVINILEGPFIISQQEDKWLLQCNTLHLETYEKICNSFEEAVNELVDKYIAIGFLPSK</sequence>
<dbReference type="Proteomes" id="UP001228581">
    <property type="component" value="Unassembled WGS sequence"/>
</dbReference>
<gene>
    <name evidence="1" type="ORF">QNI19_28055</name>
</gene>
<evidence type="ECO:0000313" key="1">
    <source>
        <dbReference type="EMBL" id="MDJ1496821.1"/>
    </source>
</evidence>
<comment type="caution">
    <text evidence="1">The sequence shown here is derived from an EMBL/GenBank/DDBJ whole genome shotgun (WGS) entry which is preliminary data.</text>
</comment>
<reference evidence="1 2" key="1">
    <citation type="submission" date="2023-05" db="EMBL/GenBank/DDBJ databases">
        <authorList>
            <person name="Zhang X."/>
        </authorList>
    </citation>
    <scope>NUCLEOTIDE SEQUENCE [LARGE SCALE GENOMIC DNA]</scope>
    <source>
        <strain evidence="1 2">DM2B3-1</strain>
    </source>
</reference>
<dbReference type="EMBL" id="JASJOT010000026">
    <property type="protein sequence ID" value="MDJ1496821.1"/>
    <property type="molecule type" value="Genomic_DNA"/>
</dbReference>
<evidence type="ECO:0000313" key="2">
    <source>
        <dbReference type="Proteomes" id="UP001228581"/>
    </source>
</evidence>
<organism evidence="1 2">
    <name type="scientific">Xanthocytophaga flava</name>
    <dbReference type="NCBI Taxonomy" id="3048013"/>
    <lineage>
        <taxon>Bacteria</taxon>
        <taxon>Pseudomonadati</taxon>
        <taxon>Bacteroidota</taxon>
        <taxon>Cytophagia</taxon>
        <taxon>Cytophagales</taxon>
        <taxon>Rhodocytophagaceae</taxon>
        <taxon>Xanthocytophaga</taxon>
    </lineage>
</organism>
<dbReference type="RefSeq" id="WP_314001901.1">
    <property type="nucleotide sequence ID" value="NZ_JASJOT010000026.1"/>
</dbReference>
<keyword evidence="2" id="KW-1185">Reference proteome</keyword>
<proteinExistence type="predicted"/>
<protein>
    <submittedName>
        <fullName evidence="1">Uncharacterized protein</fullName>
    </submittedName>
</protein>
<name>A0ABT7CTI9_9BACT</name>
<accession>A0ABT7CTI9</accession>